<gene>
    <name evidence="1" type="ORF">Nican01_00113</name>
</gene>
<evidence type="ECO:0000313" key="1">
    <source>
        <dbReference type="EMBL" id="XAI70126.1"/>
    </source>
</evidence>
<reference evidence="1" key="1">
    <citation type="journal article" date="2024" name="J. Gen. Virol.">
        <title>Novel phages of Pseudomonas syringae unveil numerous potential auxiliary metabolic genes.</title>
        <authorList>
            <person name="Feltin C."/>
            <person name="Garneau J.R."/>
            <person name="Morris C.E."/>
            <person name="Berard A."/>
            <person name="Torres-Barcelo C."/>
        </authorList>
    </citation>
    <scope>NUCLEOTIDE SEQUENCE</scope>
</reference>
<sequence>MSRELTKHQLEAGQFYLMVSHTDKTAEVILIDQKCPTVYYRNGLAQDFDLENLTTEVFWKIPRPEGYTTQ</sequence>
<name>A0AAU6W0Z9_9CAUD</name>
<proteinExistence type="predicted"/>
<organism evidence="1">
    <name type="scientific">Pseudomonas phage Nican01</name>
    <dbReference type="NCBI Taxonomy" id="3138540"/>
    <lineage>
        <taxon>Viruses</taxon>
        <taxon>Duplodnaviria</taxon>
        <taxon>Heunggongvirae</taxon>
        <taxon>Uroviricota</taxon>
        <taxon>Caudoviricetes</taxon>
        <taxon>Nickievirus</taxon>
    </lineage>
</organism>
<accession>A0AAU6W0Z9</accession>
<dbReference type="EMBL" id="PP179318">
    <property type="protein sequence ID" value="XAI70126.1"/>
    <property type="molecule type" value="Genomic_DNA"/>
</dbReference>
<protein>
    <submittedName>
        <fullName evidence="1">Uncharacterized protein</fullName>
    </submittedName>
</protein>